<accession>A0A0F6H845</accession>
<reference evidence="1 2" key="1">
    <citation type="submission" date="2012-09" db="EMBL/GenBank/DDBJ databases">
        <authorList>
            <person name="Harkins D.M."/>
            <person name="Durkin A.S."/>
            <person name="Brinkac L.M."/>
            <person name="Selengut J.D."/>
            <person name="Sanka R."/>
            <person name="DePew J."/>
            <person name="Purushe J."/>
            <person name="Chanthongthip A."/>
            <person name="Lattana O."/>
            <person name="Phetsouvanh R."/>
            <person name="Newton P.N."/>
            <person name="Vinetz J.M."/>
            <person name="Sutton G.G."/>
            <person name="Nelson W.C."/>
            <person name="Fouts D.E."/>
        </authorList>
    </citation>
    <scope>NUCLEOTIDE SEQUENCE [LARGE SCALE GENOMIC DNA]</scope>
    <source>
        <strain evidence="1 2">UI 12621</strain>
    </source>
</reference>
<comment type="caution">
    <text evidence="1">The sequence shown here is derived from an EMBL/GenBank/DDBJ whole genome shotgun (WGS) entry which is preliminary data.</text>
</comment>
<dbReference type="EMBL" id="AHNQ02000034">
    <property type="protein sequence ID" value="EKO24411.1"/>
    <property type="molecule type" value="Genomic_DNA"/>
</dbReference>
<evidence type="ECO:0000313" key="1">
    <source>
        <dbReference type="EMBL" id="EKO24411.1"/>
    </source>
</evidence>
<organism evidence="1 2">
    <name type="scientific">Leptospira interrogans str. UI 12621</name>
    <dbReference type="NCBI Taxonomy" id="1049937"/>
    <lineage>
        <taxon>Bacteria</taxon>
        <taxon>Pseudomonadati</taxon>
        <taxon>Spirochaetota</taxon>
        <taxon>Spirochaetia</taxon>
        <taxon>Leptospirales</taxon>
        <taxon>Leptospiraceae</taxon>
        <taxon>Leptospira</taxon>
    </lineage>
</organism>
<sequence>MSLEIPKELKHYVATVKSNIEFKKFNETLFTKAFETQ</sequence>
<proteinExistence type="predicted"/>
<gene>
    <name evidence="1" type="ORF">LEP1GSC104_2736</name>
</gene>
<protein>
    <submittedName>
        <fullName evidence="1">Uncharacterized protein</fullName>
    </submittedName>
</protein>
<evidence type="ECO:0000313" key="2">
    <source>
        <dbReference type="Proteomes" id="UP000006324"/>
    </source>
</evidence>
<name>A0A0F6H845_LEPIR</name>
<dbReference type="AlphaFoldDB" id="A0A0F6H845"/>
<dbReference type="Proteomes" id="UP000006324">
    <property type="component" value="Unassembled WGS sequence"/>
</dbReference>